<dbReference type="EMBL" id="JBHLXP010000001">
    <property type="protein sequence ID" value="MFC0048526.1"/>
    <property type="molecule type" value="Genomic_DNA"/>
</dbReference>
<dbReference type="Pfam" id="PF00892">
    <property type="entry name" value="EamA"/>
    <property type="match status" value="1"/>
</dbReference>
<dbReference type="PANTHER" id="PTHR32322">
    <property type="entry name" value="INNER MEMBRANE TRANSPORTER"/>
    <property type="match status" value="1"/>
</dbReference>
<evidence type="ECO:0000256" key="1">
    <source>
        <dbReference type="ARBA" id="ARBA00004141"/>
    </source>
</evidence>
<evidence type="ECO:0000256" key="2">
    <source>
        <dbReference type="ARBA" id="ARBA00007362"/>
    </source>
</evidence>
<keyword evidence="4 6" id="KW-1133">Transmembrane helix</keyword>
<evidence type="ECO:0000256" key="3">
    <source>
        <dbReference type="ARBA" id="ARBA00022692"/>
    </source>
</evidence>
<accession>A0ABV6BCB6</accession>
<evidence type="ECO:0000313" key="9">
    <source>
        <dbReference type="Proteomes" id="UP001589813"/>
    </source>
</evidence>
<evidence type="ECO:0000256" key="5">
    <source>
        <dbReference type="ARBA" id="ARBA00023136"/>
    </source>
</evidence>
<name>A0ABV6BCB6_9GAMM</name>
<evidence type="ECO:0000259" key="7">
    <source>
        <dbReference type="Pfam" id="PF00892"/>
    </source>
</evidence>
<keyword evidence="5 6" id="KW-0472">Membrane</keyword>
<dbReference type="PANTHER" id="PTHR32322:SF2">
    <property type="entry name" value="EAMA DOMAIN-CONTAINING PROTEIN"/>
    <property type="match status" value="1"/>
</dbReference>
<dbReference type="RefSeq" id="WP_377242797.1">
    <property type="nucleotide sequence ID" value="NZ_JBHLXP010000001.1"/>
</dbReference>
<feature type="domain" description="EamA" evidence="7">
    <location>
        <begin position="5"/>
        <end position="139"/>
    </location>
</feature>
<feature type="transmembrane region" description="Helical" evidence="6">
    <location>
        <begin position="66"/>
        <end position="88"/>
    </location>
</feature>
<dbReference type="InterPro" id="IPR037185">
    <property type="entry name" value="EmrE-like"/>
</dbReference>
<feature type="transmembrane region" description="Helical" evidence="6">
    <location>
        <begin position="108"/>
        <end position="139"/>
    </location>
</feature>
<comment type="caution">
    <text evidence="8">The sequence shown here is derived from an EMBL/GenBank/DDBJ whole genome shotgun (WGS) entry which is preliminary data.</text>
</comment>
<evidence type="ECO:0000256" key="4">
    <source>
        <dbReference type="ARBA" id="ARBA00022989"/>
    </source>
</evidence>
<gene>
    <name evidence="8" type="ORF">ACFFJP_09505</name>
</gene>
<comment type="subcellular location">
    <subcellularLocation>
        <location evidence="1">Membrane</location>
        <topology evidence="1">Multi-pass membrane protein</topology>
    </subcellularLocation>
</comment>
<dbReference type="InterPro" id="IPR050638">
    <property type="entry name" value="AA-Vitamin_Transporters"/>
</dbReference>
<feature type="non-terminal residue" evidence="8">
    <location>
        <position position="1"/>
    </location>
</feature>
<dbReference type="InterPro" id="IPR000620">
    <property type="entry name" value="EamA_dom"/>
</dbReference>
<organism evidence="8 9">
    <name type="scientific">Rheinheimera tilapiae</name>
    <dbReference type="NCBI Taxonomy" id="875043"/>
    <lineage>
        <taxon>Bacteria</taxon>
        <taxon>Pseudomonadati</taxon>
        <taxon>Pseudomonadota</taxon>
        <taxon>Gammaproteobacteria</taxon>
        <taxon>Chromatiales</taxon>
        <taxon>Chromatiaceae</taxon>
        <taxon>Rheinheimera</taxon>
    </lineage>
</organism>
<reference evidence="8 9" key="1">
    <citation type="submission" date="2024-09" db="EMBL/GenBank/DDBJ databases">
        <authorList>
            <person name="Sun Q."/>
            <person name="Mori K."/>
        </authorList>
    </citation>
    <scope>NUCLEOTIDE SEQUENCE [LARGE SCALE GENOMIC DNA]</scope>
    <source>
        <strain evidence="8 9">KCTC 23315</strain>
    </source>
</reference>
<comment type="similarity">
    <text evidence="2">Belongs to the EamA transporter family.</text>
</comment>
<evidence type="ECO:0000256" key="6">
    <source>
        <dbReference type="SAM" id="Phobius"/>
    </source>
</evidence>
<protein>
    <submittedName>
        <fullName evidence="8">EamA family transporter</fullName>
    </submittedName>
</protein>
<keyword evidence="3 6" id="KW-0812">Transmembrane</keyword>
<dbReference type="SUPFAM" id="SSF103481">
    <property type="entry name" value="Multidrug resistance efflux transporter EmrE"/>
    <property type="match status" value="1"/>
</dbReference>
<proteinExistence type="inferred from homology"/>
<evidence type="ECO:0000313" key="8">
    <source>
        <dbReference type="EMBL" id="MFC0048526.1"/>
    </source>
</evidence>
<feature type="transmembrane region" description="Helical" evidence="6">
    <location>
        <begin position="34"/>
        <end position="54"/>
    </location>
</feature>
<sequence length="144" mass="15475">RTLALGDVLLLLACLFCGLAYAKGAMLAKDLGSWQVICWALVLALPVLLPWTLWQIPAIEVSTVSMSAWLGFAYLSVFSMFLGFFAWYRGLSLGGVAQISQLQQLSPFLGLGWAALCLGEHISGVQLGIAALVVLCIVLGRRFG</sequence>
<dbReference type="Proteomes" id="UP001589813">
    <property type="component" value="Unassembled WGS sequence"/>
</dbReference>
<keyword evidence="9" id="KW-1185">Reference proteome</keyword>